<feature type="domain" description="AMP-dependent synthetase/ligase" evidence="5">
    <location>
        <begin position="1522"/>
        <end position="1611"/>
    </location>
</feature>
<sequence length="1753" mass="196472">HNNYIVQLDARTDETFTYGELQDKAVRCALWLQKQGIKCGDVISVCTSNQPNSIVPCIAAAYINAIFNPWNEDMDLPTALHVLQLTTPKVIFCSEKSVNVILSAMKEKNCNPMVVVFGNHASVISLSDILRNCNNAEAANFRYIELDDVKKTACIMHSSGTTGMPKGVELSNHTTILMTENNNLDMSNVPTLWFSSLYWISGVMLNVKAISQGATVILYSEFDEDVTCQLIEKYKVAVMFLSSSMINRFVRAGYIKKYSLPSLKVILGGGAIIKPKVQEELRRTLPHVQILQGYGMTEVGGLATCQLPNHKNGSCGIVVKNVQIKIVDPESGKVLDPNQSGEIWLKSAVMMTGYYRNPEATKSTIDEEEVLFFSTSLLSRFLRANCIKKYTLSSLKVIVYGGAIMNQKVQKELKYTLPRVKIFQGYGMTEAGGPVTTQQLHQKNGSCGIVITNVQIKIVDRESGKVLEQNQSGEIWLKSATMMTGYYKNPEATKSTIDEEGWLHTGDIGYVDEDGELFIIDRIKELIKYRGYQISPGEIESTLMSHPAVLEVAVLGVPHALDNEHPLAYVTKRPGIEVTEQELIDFVAKNMEDRCKLRAGVIFMDSFPYTGVKNNNQVTLLERIWNLIFTMEDSNISNKTEHNPKNFTVENGIYEGPINHNLNKYKSLGEMVWIRIKNHGNKIAYLDACTEETITYTELQDKVVRCALWLQKQGIKSDDVISVCTGNHLNSIVPCLSATYIKAIFNPWNENMDLQCALHVLRLTTPKVIFCSEKSVDVVLSAIKKDNCNPTIVIFGKHVDAISFFDILRNFTDVEVANFRYVELEDIKKTACILHSSGTTGMPKGVELSNYALLVVIQQSTLDMANTPSLWFSSLYWLSGTAMNLNMIVQGGLAILYPDFNEEMTCRLIEKYKVILSFIFLSTSMINRFLKAGYVKKYSLLSLKVIMSSGAIIKPQMQKELRCILPHVDILQGYGMTETCSFTAYQLPSHKNGSCGTVAENVRMKIVDPESGKILGPNQSGEIWVKSATIMNGYYRNPEATKSTIDGEGWLHTGDIGYVDEDGELFIIDRIKELIKYRGYQISPGEIESTLMSHPAVLEVAVIGVPHALDDEHPLAYITKRFGAEVTKQELIDFVARNMMDHYKLRAGVIFLDNFPYTGSGKISRKDLKEMTKKMLDARTEETVTYAELQNKAVRCALWLQKQGIKSGDIISMCTGNHLNSIVLFVISETTLYFLQLMTPKMIFCSEKSVNIVLSAIKQQNCNTTVVVFGKHVNAISFSDILKSCNDMEVANFRYVELDDIKKTACIMHSSGTTGMPKGVELSNYAMLHISQEYNMNMTNVPSLWFSTLYWITGVIMTFTGIMQSTKAIIYPEFNEEMVCQLIEKYKIEVVFLSTNMMNRLHRSGYVQKYRLSSLKLITFGGASIRPKVQEEMRRFLPHVQILQCYGMTEVGCIITMQLPNHKNGSCGAIVKSGQMKIVNPETGKVLNPNQSGEIWVKFISIMTGYYKNPEATERTIDKEVIKCGGTLITTKVQEELRHILPHVQILQCYGMTETGGVITIQEQHHKNGSCGTVAENVRMKIVDSESGKVLGLNQSGEIWIKIPSIMNGYYRNSEATKNTIDNEGWLHSGDVGYIDEDGELFIIDRIKELIKYRGYHISPGEIENMLMSHPAVLEAAIVGVPHTLDDEHPLAYVTKKPGVKVTEQELIDFVAINLEDRCKLRAGVIFLDSLPYTGSGKISRKDLKAMAKKLIQ</sequence>
<dbReference type="Pfam" id="PF13193">
    <property type="entry name" value="AMP-binding_C"/>
    <property type="match status" value="3"/>
</dbReference>
<evidence type="ECO:0000256" key="3">
    <source>
        <dbReference type="ARBA" id="ARBA00022598"/>
    </source>
</evidence>
<feature type="domain" description="AMP-binding enzyme C-terminal" evidence="6">
    <location>
        <begin position="1662"/>
        <end position="1738"/>
    </location>
</feature>
<dbReference type="SUPFAM" id="SSF56801">
    <property type="entry name" value="Acetyl-CoA synthetase-like"/>
    <property type="match status" value="5"/>
</dbReference>
<dbReference type="PANTHER" id="PTHR24096:SF149">
    <property type="entry name" value="AMP-BINDING DOMAIN-CONTAINING PROTEIN-RELATED"/>
    <property type="match status" value="1"/>
</dbReference>
<feature type="non-terminal residue" evidence="7">
    <location>
        <position position="1"/>
    </location>
</feature>
<accession>A0A195CU89</accession>
<gene>
    <name evidence="7" type="ORF">ALC62_05017</name>
</gene>
<dbReference type="Gene3D" id="2.30.38.10">
    <property type="entry name" value="Luciferase, Domain 3"/>
    <property type="match status" value="1"/>
</dbReference>
<evidence type="ECO:0000313" key="8">
    <source>
        <dbReference type="Proteomes" id="UP000078542"/>
    </source>
</evidence>
<dbReference type="PROSITE" id="PS00455">
    <property type="entry name" value="AMP_BINDING"/>
    <property type="match status" value="3"/>
</dbReference>
<evidence type="ECO:0000256" key="4">
    <source>
        <dbReference type="ARBA" id="ARBA00023140"/>
    </source>
</evidence>
<dbReference type="InterPro" id="IPR000873">
    <property type="entry name" value="AMP-dep_synth/lig_dom"/>
</dbReference>
<comment type="subcellular location">
    <subcellularLocation>
        <location evidence="1">Peroxisome</location>
    </subcellularLocation>
</comment>
<dbReference type="STRING" id="456900.A0A195CU89"/>
<evidence type="ECO:0000259" key="6">
    <source>
        <dbReference type="Pfam" id="PF13193"/>
    </source>
</evidence>
<name>A0A195CU89_9HYME</name>
<reference evidence="7 8" key="1">
    <citation type="submission" date="2016-03" db="EMBL/GenBank/DDBJ databases">
        <title>Cyphomyrmex costatus WGS genome.</title>
        <authorList>
            <person name="Nygaard S."/>
            <person name="Hu H."/>
            <person name="Boomsma J."/>
            <person name="Zhang G."/>
        </authorList>
    </citation>
    <scope>NUCLEOTIDE SEQUENCE [LARGE SCALE GENOMIC DNA]</scope>
    <source>
        <strain evidence="7">MS0001</strain>
        <tissue evidence="7">Whole body</tissue>
    </source>
</reference>
<feature type="domain" description="AMP-dependent synthetase/ligase" evidence="5">
    <location>
        <begin position="370"/>
        <end position="487"/>
    </location>
</feature>
<dbReference type="InterPro" id="IPR045851">
    <property type="entry name" value="AMP-bd_C_sf"/>
</dbReference>
<dbReference type="EMBL" id="KQ977279">
    <property type="protein sequence ID" value="KYN04251.1"/>
    <property type="molecule type" value="Genomic_DNA"/>
</dbReference>
<feature type="domain" description="AMP-dependent synthetase/ligase" evidence="5">
    <location>
        <begin position="1233"/>
        <end position="1507"/>
    </location>
</feature>
<dbReference type="InterPro" id="IPR025110">
    <property type="entry name" value="AMP-bd_C"/>
</dbReference>
<feature type="domain" description="AMP-binding enzyme C-terminal" evidence="6">
    <location>
        <begin position="538"/>
        <end position="611"/>
    </location>
</feature>
<feature type="domain" description="AMP-dependent synthetase/ligase" evidence="5">
    <location>
        <begin position="676"/>
        <end position="1035"/>
    </location>
</feature>
<dbReference type="Pfam" id="PF00501">
    <property type="entry name" value="AMP-binding"/>
    <property type="match status" value="5"/>
</dbReference>
<evidence type="ECO:0000313" key="7">
    <source>
        <dbReference type="EMBL" id="KYN04251.1"/>
    </source>
</evidence>
<dbReference type="InterPro" id="IPR020845">
    <property type="entry name" value="AMP-binding_CS"/>
</dbReference>
<dbReference type="GO" id="GO:0005777">
    <property type="term" value="C:peroxisome"/>
    <property type="evidence" value="ECO:0007669"/>
    <property type="project" value="UniProtKB-SubCell"/>
</dbReference>
<comment type="similarity">
    <text evidence="2">Belongs to the ATP-dependent AMP-binding enzyme family.</text>
</comment>
<evidence type="ECO:0000259" key="5">
    <source>
        <dbReference type="Pfam" id="PF00501"/>
    </source>
</evidence>
<feature type="domain" description="AMP-dependent synthetase/ligase" evidence="5">
    <location>
        <begin position="12"/>
        <end position="355"/>
    </location>
</feature>
<keyword evidence="4" id="KW-0576">Peroxisome</keyword>
<proteinExistence type="inferred from homology"/>
<dbReference type="Gene3D" id="3.40.50.12780">
    <property type="entry name" value="N-terminal domain of ligase-like"/>
    <property type="match status" value="4"/>
</dbReference>
<feature type="domain" description="AMP-binding enzyme C-terminal" evidence="6">
    <location>
        <begin position="1086"/>
        <end position="1162"/>
    </location>
</feature>
<dbReference type="Gene3D" id="3.30.300.30">
    <property type="match status" value="3"/>
</dbReference>
<dbReference type="Gene3D" id="3.40.50.980">
    <property type="match status" value="2"/>
</dbReference>
<keyword evidence="8" id="KW-1185">Reference proteome</keyword>
<dbReference type="PANTHER" id="PTHR24096">
    <property type="entry name" value="LONG-CHAIN-FATTY-ACID--COA LIGASE"/>
    <property type="match status" value="1"/>
</dbReference>
<dbReference type="Proteomes" id="UP000078542">
    <property type="component" value="Unassembled WGS sequence"/>
</dbReference>
<dbReference type="InterPro" id="IPR042099">
    <property type="entry name" value="ANL_N_sf"/>
</dbReference>
<evidence type="ECO:0000256" key="2">
    <source>
        <dbReference type="ARBA" id="ARBA00006432"/>
    </source>
</evidence>
<evidence type="ECO:0000256" key="1">
    <source>
        <dbReference type="ARBA" id="ARBA00004275"/>
    </source>
</evidence>
<protein>
    <submittedName>
        <fullName evidence="7">4-coumarate--CoA ligase-like 7</fullName>
    </submittedName>
</protein>
<dbReference type="CDD" id="cd05911">
    <property type="entry name" value="Firefly_Luc_like"/>
    <property type="match status" value="1"/>
</dbReference>
<organism evidence="7 8">
    <name type="scientific">Cyphomyrmex costatus</name>
    <dbReference type="NCBI Taxonomy" id="456900"/>
    <lineage>
        <taxon>Eukaryota</taxon>
        <taxon>Metazoa</taxon>
        <taxon>Ecdysozoa</taxon>
        <taxon>Arthropoda</taxon>
        <taxon>Hexapoda</taxon>
        <taxon>Insecta</taxon>
        <taxon>Pterygota</taxon>
        <taxon>Neoptera</taxon>
        <taxon>Endopterygota</taxon>
        <taxon>Hymenoptera</taxon>
        <taxon>Apocrita</taxon>
        <taxon>Aculeata</taxon>
        <taxon>Formicoidea</taxon>
        <taxon>Formicidae</taxon>
        <taxon>Myrmicinae</taxon>
        <taxon>Cyphomyrmex</taxon>
    </lineage>
</organism>
<dbReference type="GO" id="GO:0016405">
    <property type="term" value="F:CoA-ligase activity"/>
    <property type="evidence" value="ECO:0007669"/>
    <property type="project" value="TreeGrafter"/>
</dbReference>
<keyword evidence="3 7" id="KW-0436">Ligase</keyword>